<feature type="compositionally biased region" description="Low complexity" evidence="1">
    <location>
        <begin position="43"/>
        <end position="70"/>
    </location>
</feature>
<dbReference type="AlphaFoldDB" id="A0A1I8HZJ0"/>
<evidence type="ECO:0000313" key="3">
    <source>
        <dbReference type="Proteomes" id="UP000095280"/>
    </source>
</evidence>
<evidence type="ECO:0000256" key="1">
    <source>
        <dbReference type="SAM" id="MobiDB-lite"/>
    </source>
</evidence>
<name>A0A1I8HZJ0_9PLAT</name>
<keyword evidence="3" id="KW-1185">Reference proteome</keyword>
<dbReference type="WBParaSite" id="maker-uti_cns_0008857-snap-gene-0.7-mRNA-1">
    <property type="protein sequence ID" value="maker-uti_cns_0008857-snap-gene-0.7-mRNA-1"/>
    <property type="gene ID" value="maker-uti_cns_0008857-snap-gene-0.7"/>
</dbReference>
<reference evidence="4" key="1">
    <citation type="submission" date="2016-11" db="UniProtKB">
        <authorList>
            <consortium name="WormBaseParasite"/>
        </authorList>
    </citation>
    <scope>IDENTIFICATION</scope>
</reference>
<organism evidence="3 4">
    <name type="scientific">Macrostomum lignano</name>
    <dbReference type="NCBI Taxonomy" id="282301"/>
    <lineage>
        <taxon>Eukaryota</taxon>
        <taxon>Metazoa</taxon>
        <taxon>Spiralia</taxon>
        <taxon>Lophotrochozoa</taxon>
        <taxon>Platyhelminthes</taxon>
        <taxon>Rhabditophora</taxon>
        <taxon>Macrostomorpha</taxon>
        <taxon>Macrostomida</taxon>
        <taxon>Macrostomidae</taxon>
        <taxon>Macrostomum</taxon>
    </lineage>
</organism>
<feature type="chain" id="PRO_5009320564" evidence="2">
    <location>
        <begin position="28"/>
        <end position="293"/>
    </location>
</feature>
<sequence length="293" mass="31948">MRLGGIAPLYATAVLLLIVALAPTATAKRETKTYTVNTGDGPVTVTETHVSETSSSSSSPSEYSSSSEVVETSGWSSSAKELLKDSKVSDMSAGDLSGSLVLAIDKNAISKGLKKYIMDALKKLPVKTKKIKIGFVEYTDRPYTIVSLKQEWSTGSPRLQIERTPRSRRQARAAKFTDYVGMPGGLQRVAKRSASPPDRGLVCCDAPGVDACTGRGREVGKSLIEEWIVLPRGIFNVKEGGKETSTDKTLEHTTFLTTLLKSYSTGNIVYKKIYRSVEFLQVTQDLDAMKTWY</sequence>
<protein>
    <submittedName>
        <fullName evidence="4">VWFA domain-containing protein</fullName>
    </submittedName>
</protein>
<feature type="signal peptide" evidence="2">
    <location>
        <begin position="1"/>
        <end position="27"/>
    </location>
</feature>
<feature type="region of interest" description="Disordered" evidence="1">
    <location>
        <begin position="33"/>
        <end position="70"/>
    </location>
</feature>
<evidence type="ECO:0000313" key="4">
    <source>
        <dbReference type="WBParaSite" id="maker-uti_cns_0008857-snap-gene-0.7-mRNA-1"/>
    </source>
</evidence>
<accession>A0A1I8HZJ0</accession>
<keyword evidence="2" id="KW-0732">Signal</keyword>
<evidence type="ECO:0000256" key="2">
    <source>
        <dbReference type="SAM" id="SignalP"/>
    </source>
</evidence>
<proteinExistence type="predicted"/>
<dbReference type="Proteomes" id="UP000095280">
    <property type="component" value="Unplaced"/>
</dbReference>